<dbReference type="InterPro" id="IPR003690">
    <property type="entry name" value="MTERF"/>
</dbReference>
<keyword evidence="3" id="KW-0809">Transit peptide</keyword>
<evidence type="ECO:0000313" key="4">
    <source>
        <dbReference type="EMBL" id="KAG5514306.1"/>
    </source>
</evidence>
<dbReference type="EMBL" id="JACTNZ010000013">
    <property type="protein sequence ID" value="KAG5514306.1"/>
    <property type="molecule type" value="Genomic_DNA"/>
</dbReference>
<evidence type="ECO:0000256" key="1">
    <source>
        <dbReference type="ARBA" id="ARBA00007692"/>
    </source>
</evidence>
<dbReference type="InterPro" id="IPR038538">
    <property type="entry name" value="MTERF_sf"/>
</dbReference>
<protein>
    <submittedName>
        <fullName evidence="4">Uncharacterized protein</fullName>
    </submittedName>
</protein>
<dbReference type="Pfam" id="PF02536">
    <property type="entry name" value="mTERF"/>
    <property type="match status" value="1"/>
</dbReference>
<dbReference type="SMART" id="SM00733">
    <property type="entry name" value="Mterf"/>
    <property type="match status" value="4"/>
</dbReference>
<dbReference type="GO" id="GO:0006353">
    <property type="term" value="P:DNA-templated transcription termination"/>
    <property type="evidence" value="ECO:0007669"/>
    <property type="project" value="UniProtKB-KW"/>
</dbReference>
<dbReference type="Proteomes" id="UP000823749">
    <property type="component" value="Chromosome 13"/>
</dbReference>
<dbReference type="PANTHER" id="PTHR13068:SF133">
    <property type="entry name" value="MITOCHONDRIAL TRANSCRIPTION TERMINATION FACTOR FAMILY PROTEIN"/>
    <property type="match status" value="1"/>
</dbReference>
<dbReference type="GO" id="GO:0003676">
    <property type="term" value="F:nucleic acid binding"/>
    <property type="evidence" value="ECO:0007669"/>
    <property type="project" value="InterPro"/>
</dbReference>
<keyword evidence="2" id="KW-0804">Transcription</keyword>
<accession>A0AAV6HNZ7</accession>
<comment type="similarity">
    <text evidence="1">Belongs to the mTERF family.</text>
</comment>
<evidence type="ECO:0000313" key="5">
    <source>
        <dbReference type="Proteomes" id="UP000823749"/>
    </source>
</evidence>
<sequence length="263" mass="29772">MRSLNNQLIPLCNYLKSVILLDDKQVRRALKSSLRLFGTGLETDIVPKIATLRKLEVSGSNLVVILMRYPHVLIGNRNRFDDIAKEVVKLGINPLKTTFVYVLQMMLRTCKSTWERKIEVFRNCGLSKDDFQLAFKKSPQCMGISEEKIISAMDFFVNDLGWEPAAIANVPSVLNYNLKKRTIPRFLVARVLMLKGLMGKSVFFSNVLTRDNKFFLDKFVTKYVRDVPQLMDVFNGKVGLAELGLESKKESGGNSCSISASHI</sequence>
<reference evidence="4 5" key="1">
    <citation type="submission" date="2020-08" db="EMBL/GenBank/DDBJ databases">
        <title>Plant Genome Project.</title>
        <authorList>
            <person name="Zhang R.-G."/>
        </authorList>
    </citation>
    <scope>NUCLEOTIDE SEQUENCE [LARGE SCALE GENOMIC DNA]</scope>
    <source>
        <strain evidence="4">WSP0</strain>
        <tissue evidence="4">Leaf</tissue>
    </source>
</reference>
<dbReference type="FunFam" id="1.25.70.10:FF:000001">
    <property type="entry name" value="Mitochondrial transcription termination factor-like"/>
    <property type="match status" value="1"/>
</dbReference>
<name>A0AAV6HNZ7_9ERIC</name>
<keyword evidence="2" id="KW-0805">Transcription regulation</keyword>
<keyword evidence="5" id="KW-1185">Reference proteome</keyword>
<gene>
    <name evidence="4" type="ORF">RHGRI_035646</name>
</gene>
<evidence type="ECO:0000256" key="3">
    <source>
        <dbReference type="ARBA" id="ARBA00022946"/>
    </source>
</evidence>
<comment type="caution">
    <text evidence="4">The sequence shown here is derived from an EMBL/GenBank/DDBJ whole genome shotgun (WGS) entry which is preliminary data.</text>
</comment>
<dbReference type="AlphaFoldDB" id="A0AAV6HNZ7"/>
<organism evidence="4 5">
    <name type="scientific">Rhododendron griersonianum</name>
    <dbReference type="NCBI Taxonomy" id="479676"/>
    <lineage>
        <taxon>Eukaryota</taxon>
        <taxon>Viridiplantae</taxon>
        <taxon>Streptophyta</taxon>
        <taxon>Embryophyta</taxon>
        <taxon>Tracheophyta</taxon>
        <taxon>Spermatophyta</taxon>
        <taxon>Magnoliopsida</taxon>
        <taxon>eudicotyledons</taxon>
        <taxon>Gunneridae</taxon>
        <taxon>Pentapetalae</taxon>
        <taxon>asterids</taxon>
        <taxon>Ericales</taxon>
        <taxon>Ericaceae</taxon>
        <taxon>Ericoideae</taxon>
        <taxon>Rhodoreae</taxon>
        <taxon>Rhododendron</taxon>
    </lineage>
</organism>
<evidence type="ECO:0000256" key="2">
    <source>
        <dbReference type="ARBA" id="ARBA00022472"/>
    </source>
</evidence>
<dbReference type="Gene3D" id="1.25.70.10">
    <property type="entry name" value="Transcription termination factor 3, mitochondrial"/>
    <property type="match status" value="1"/>
</dbReference>
<keyword evidence="2" id="KW-0806">Transcription termination</keyword>
<proteinExistence type="inferred from homology"/>
<dbReference type="PANTHER" id="PTHR13068">
    <property type="entry name" value="CGI-12 PROTEIN-RELATED"/>
    <property type="match status" value="1"/>
</dbReference>